<dbReference type="GO" id="GO:0000390">
    <property type="term" value="P:spliceosomal complex disassembly"/>
    <property type="evidence" value="ECO:0007669"/>
    <property type="project" value="InterPro"/>
</dbReference>
<name>A0A8J4Q7K6_9ROSI</name>
<dbReference type="SUPFAM" id="SSF52540">
    <property type="entry name" value="P-loop containing nucleoside triphosphate hydrolases"/>
    <property type="match status" value="1"/>
</dbReference>
<keyword evidence="3" id="KW-1185">Reference proteome</keyword>
<dbReference type="InterPro" id="IPR022783">
    <property type="entry name" value="GCFC_dom"/>
</dbReference>
<dbReference type="InterPro" id="IPR045211">
    <property type="entry name" value="TFP11/STIP/Ntr1"/>
</dbReference>
<comment type="caution">
    <text evidence="2">The sequence shown here is derived from an EMBL/GenBank/DDBJ whole genome shotgun (WGS) entry which is preliminary data.</text>
</comment>
<dbReference type="PANTHER" id="PTHR23329">
    <property type="entry name" value="TUFTELIN-INTERACTING PROTEIN 11-RELATED"/>
    <property type="match status" value="1"/>
</dbReference>
<dbReference type="Pfam" id="PF07842">
    <property type="entry name" value="GCFC"/>
    <property type="match status" value="1"/>
</dbReference>
<reference evidence="2" key="1">
    <citation type="submission" date="2020-03" db="EMBL/GenBank/DDBJ databases">
        <title>Castanea mollissima Vanexum genome sequencing.</title>
        <authorList>
            <person name="Staton M."/>
        </authorList>
    </citation>
    <scope>NUCLEOTIDE SEQUENCE</scope>
    <source>
        <tissue evidence="2">Leaf</tissue>
    </source>
</reference>
<sequence>MVEILSVLDQLEEDNSTGELTLDSLAELFIQLKSRFAEDYKLCNLSVIACSYALPLFIKVFQGWDPLQNPFHGFEIVSLWKSLLLSDQEFTASPYSQLISQVLLPAVRLSVINTWQAREPEPMLSPNFEEIKNWYLGWKELLPKELLANESIRYQLNCGLEMMNQAVEGLEVVQPGFEENIGYFRVLEQRQFEAQQKAVTQQAAMSFSMDDMSIKEVIEPMPSNMAYYSSLNQAGGMMVTRSMPLRWIEVTTETQVDELKNAENQGFISKTLEFQTMVFANTVEAVEAVTNILLKAGIQCYCYHKDVSLEWRQHLAGKEASKTSLRREVTL</sequence>
<organism evidence="2 3">
    <name type="scientific">Castanea mollissima</name>
    <name type="common">Chinese chestnut</name>
    <dbReference type="NCBI Taxonomy" id="60419"/>
    <lineage>
        <taxon>Eukaryota</taxon>
        <taxon>Viridiplantae</taxon>
        <taxon>Streptophyta</taxon>
        <taxon>Embryophyta</taxon>
        <taxon>Tracheophyta</taxon>
        <taxon>Spermatophyta</taxon>
        <taxon>Magnoliopsida</taxon>
        <taxon>eudicotyledons</taxon>
        <taxon>Gunneridae</taxon>
        <taxon>Pentapetalae</taxon>
        <taxon>rosids</taxon>
        <taxon>fabids</taxon>
        <taxon>Fagales</taxon>
        <taxon>Fagaceae</taxon>
        <taxon>Castanea</taxon>
    </lineage>
</organism>
<evidence type="ECO:0000313" key="2">
    <source>
        <dbReference type="EMBL" id="KAF3944913.1"/>
    </source>
</evidence>
<evidence type="ECO:0000313" key="3">
    <source>
        <dbReference type="Proteomes" id="UP000737018"/>
    </source>
</evidence>
<dbReference type="Gene3D" id="3.40.50.300">
    <property type="entry name" value="P-loop containing nucleotide triphosphate hydrolases"/>
    <property type="match status" value="1"/>
</dbReference>
<gene>
    <name evidence="2" type="ORF">CMV_028666</name>
</gene>
<feature type="domain" description="GCF C-terminal" evidence="1">
    <location>
        <begin position="22"/>
        <end position="147"/>
    </location>
</feature>
<proteinExistence type="predicted"/>
<dbReference type="Proteomes" id="UP000737018">
    <property type="component" value="Unassembled WGS sequence"/>
</dbReference>
<dbReference type="PANTHER" id="PTHR23329:SF1">
    <property type="entry name" value="TUFTELIN-INTERACTING PROTEIN 11"/>
    <property type="match status" value="1"/>
</dbReference>
<dbReference type="GO" id="GO:0071008">
    <property type="term" value="C:U2-type post-mRNA release spliceosomal complex"/>
    <property type="evidence" value="ECO:0007669"/>
    <property type="project" value="TreeGrafter"/>
</dbReference>
<dbReference type="OrthoDB" id="1737870at2759"/>
<protein>
    <recommendedName>
        <fullName evidence="1">GCF C-terminal domain-containing protein</fullName>
    </recommendedName>
</protein>
<accession>A0A8J4Q7K6</accession>
<dbReference type="EMBL" id="JRKL02012524">
    <property type="protein sequence ID" value="KAF3944913.1"/>
    <property type="molecule type" value="Genomic_DNA"/>
</dbReference>
<dbReference type="InterPro" id="IPR027417">
    <property type="entry name" value="P-loop_NTPase"/>
</dbReference>
<evidence type="ECO:0000259" key="1">
    <source>
        <dbReference type="Pfam" id="PF07842"/>
    </source>
</evidence>
<dbReference type="AlphaFoldDB" id="A0A8J4Q7K6"/>